<dbReference type="PANTHER" id="PTHR22617">
    <property type="entry name" value="CHEMOTAXIS SENSOR HISTIDINE KINASE-RELATED"/>
    <property type="match status" value="1"/>
</dbReference>
<dbReference type="SUPFAM" id="SSF50341">
    <property type="entry name" value="CheW-like"/>
    <property type="match status" value="1"/>
</dbReference>
<dbReference type="AlphaFoldDB" id="A0A261TDH2"/>
<protein>
    <submittedName>
        <fullName evidence="2">Chemotaxis protein CheW</fullName>
    </submittedName>
</protein>
<gene>
    <name evidence="2" type="ORF">CAL25_18620</name>
</gene>
<dbReference type="RefSeq" id="WP_094802574.1">
    <property type="nucleotide sequence ID" value="NZ_NEVP01000011.1"/>
</dbReference>
<dbReference type="PROSITE" id="PS50851">
    <property type="entry name" value="CHEW"/>
    <property type="match status" value="1"/>
</dbReference>
<name>A0A261TDH2_9BORD</name>
<dbReference type="InterPro" id="IPR039315">
    <property type="entry name" value="CheW"/>
</dbReference>
<keyword evidence="3" id="KW-1185">Reference proteome</keyword>
<organism evidence="2 3">
    <name type="scientific">Bordetella genomosp. 5</name>
    <dbReference type="NCBI Taxonomy" id="1395608"/>
    <lineage>
        <taxon>Bacteria</taxon>
        <taxon>Pseudomonadati</taxon>
        <taxon>Pseudomonadota</taxon>
        <taxon>Betaproteobacteria</taxon>
        <taxon>Burkholderiales</taxon>
        <taxon>Alcaligenaceae</taxon>
        <taxon>Bordetella</taxon>
    </lineage>
</organism>
<evidence type="ECO:0000313" key="2">
    <source>
        <dbReference type="EMBL" id="OZI46703.1"/>
    </source>
</evidence>
<evidence type="ECO:0000313" key="3">
    <source>
        <dbReference type="Proteomes" id="UP000216913"/>
    </source>
</evidence>
<feature type="domain" description="CheW-like" evidence="1">
    <location>
        <begin position="17"/>
        <end position="161"/>
    </location>
</feature>
<dbReference type="GO" id="GO:0007165">
    <property type="term" value="P:signal transduction"/>
    <property type="evidence" value="ECO:0007669"/>
    <property type="project" value="InterPro"/>
</dbReference>
<comment type="caution">
    <text evidence="2">The sequence shown here is derived from an EMBL/GenBank/DDBJ whole genome shotgun (WGS) entry which is preliminary data.</text>
</comment>
<dbReference type="Proteomes" id="UP000216913">
    <property type="component" value="Unassembled WGS sequence"/>
</dbReference>
<dbReference type="Gene3D" id="2.40.50.180">
    <property type="entry name" value="CheA-289, Domain 4"/>
    <property type="match status" value="1"/>
</dbReference>
<dbReference type="Pfam" id="PF01584">
    <property type="entry name" value="CheW"/>
    <property type="match status" value="1"/>
</dbReference>
<dbReference type="InterPro" id="IPR002545">
    <property type="entry name" value="CheW-lke_dom"/>
</dbReference>
<sequence>MASLPAAAPPTSHIGGRRLYLLFRIGQDRYALEARDLVTVRPLVQLKGIPHAPDYVAGVFDHEGVPVPVVDVSALAGAGPAPRLTSTRMALARYRPDPGGASHVLGLILPGATETAHFDPAAFQPSGVTQEQARYLGPVLNDARGMVQKVYVQDLLTDAARALLFVAAEGAA</sequence>
<dbReference type="InterPro" id="IPR036061">
    <property type="entry name" value="CheW-like_dom_sf"/>
</dbReference>
<dbReference type="GO" id="GO:0005829">
    <property type="term" value="C:cytosol"/>
    <property type="evidence" value="ECO:0007669"/>
    <property type="project" value="TreeGrafter"/>
</dbReference>
<dbReference type="GO" id="GO:0006935">
    <property type="term" value="P:chemotaxis"/>
    <property type="evidence" value="ECO:0007669"/>
    <property type="project" value="InterPro"/>
</dbReference>
<proteinExistence type="predicted"/>
<dbReference type="Gene3D" id="2.30.30.40">
    <property type="entry name" value="SH3 Domains"/>
    <property type="match status" value="1"/>
</dbReference>
<dbReference type="OrthoDB" id="21913at2"/>
<dbReference type="SMART" id="SM00260">
    <property type="entry name" value="CheW"/>
    <property type="match status" value="1"/>
</dbReference>
<dbReference type="PANTHER" id="PTHR22617:SF43">
    <property type="entry name" value="PROTEIN PILI"/>
    <property type="match status" value="1"/>
</dbReference>
<accession>A0A261TDH2</accession>
<dbReference type="EMBL" id="NEVP01000011">
    <property type="protein sequence ID" value="OZI46703.1"/>
    <property type="molecule type" value="Genomic_DNA"/>
</dbReference>
<evidence type="ECO:0000259" key="1">
    <source>
        <dbReference type="PROSITE" id="PS50851"/>
    </source>
</evidence>
<reference evidence="2 3" key="1">
    <citation type="submission" date="2017-05" db="EMBL/GenBank/DDBJ databases">
        <title>Complete and WGS of Bordetella genogroups.</title>
        <authorList>
            <person name="Spilker T."/>
            <person name="LiPuma J."/>
        </authorList>
    </citation>
    <scope>NUCLEOTIDE SEQUENCE [LARGE SCALE GENOMIC DNA]</scope>
    <source>
        <strain evidence="2 3">AU10456</strain>
    </source>
</reference>